<dbReference type="SMART" id="SM00909">
    <property type="entry name" value="Germane"/>
    <property type="match status" value="2"/>
</dbReference>
<keyword evidence="5" id="KW-1185">Reference proteome</keyword>
<comment type="caution">
    <text evidence="4">The sequence shown here is derived from an EMBL/GenBank/DDBJ whole genome shotgun (WGS) entry which is preliminary data.</text>
</comment>
<reference evidence="4" key="1">
    <citation type="submission" date="2020-06" db="EMBL/GenBank/DDBJ databases">
        <title>Insight into the genomes of haloalkaliphilic bacilli from Kenyan soda lakes.</title>
        <authorList>
            <person name="Mwirichia R."/>
            <person name="Villamizar G.C."/>
            <person name="Poehlein A."/>
            <person name="Mugweru J."/>
            <person name="Kipnyargis A."/>
            <person name="Kiplimo D."/>
            <person name="Orwa P."/>
            <person name="Daniel R."/>
        </authorList>
    </citation>
    <scope>NUCLEOTIDE SEQUENCE</scope>
    <source>
        <strain evidence="4">B1096_S55</strain>
    </source>
</reference>
<feature type="signal peptide" evidence="2">
    <location>
        <begin position="1"/>
        <end position="29"/>
    </location>
</feature>
<evidence type="ECO:0000256" key="1">
    <source>
        <dbReference type="SAM" id="MobiDB-lite"/>
    </source>
</evidence>
<feature type="region of interest" description="Disordered" evidence="1">
    <location>
        <begin position="59"/>
        <end position="91"/>
    </location>
</feature>
<keyword evidence="2" id="KW-0732">Signal</keyword>
<sequence length="384" mass="42478">MLRGSGIRRSSAMIAGAAVLLLTACGSQATNDVLEELDPPQIDYIEDENELEVEVIEDDITDEGEVSSITDESMEENETEEAASPEEKGGEVTVQGEIRELYLLDSNGMVAPQSVEVISEEDELTALAEHLVQEGPVTENLPNGFQASLPAGTEVLSADLNEQGVATINFNDYFGEYHPAQEMQVLQSLTWTLTQLDDVDKVSIQINGEDLTAMPHNDTPIGDGYTRAHGINLEMTDQTDLVSTEPVVVYFLNQTEDQTYYVPVTRRISQEEDKYQAVINELLEGPHYMSELLTDFRQEVELIEEPEYHDGTVVLNFNEALLSQHDGTALSENVLNMIVLSLTEQEEVNSVSFMVESEEEIMVSNGEALSEAVVRPDHVNIGQF</sequence>
<feature type="chain" id="PRO_5040376063" evidence="2">
    <location>
        <begin position="30"/>
        <end position="384"/>
    </location>
</feature>
<dbReference type="RefSeq" id="WP_078579602.1">
    <property type="nucleotide sequence ID" value="NZ_JABXYM010000001.1"/>
</dbReference>
<name>A0A9Q4AZE5_SALAG</name>
<evidence type="ECO:0000313" key="5">
    <source>
        <dbReference type="Proteomes" id="UP001057753"/>
    </source>
</evidence>
<dbReference type="OrthoDB" id="1715058at2"/>
<protein>
    <submittedName>
        <fullName evidence="4">GerMN domain-containing protein</fullName>
    </submittedName>
</protein>
<evidence type="ECO:0000259" key="3">
    <source>
        <dbReference type="SMART" id="SM00909"/>
    </source>
</evidence>
<dbReference type="InterPro" id="IPR019606">
    <property type="entry name" value="GerMN"/>
</dbReference>
<dbReference type="PROSITE" id="PS51257">
    <property type="entry name" value="PROKAR_LIPOPROTEIN"/>
    <property type="match status" value="1"/>
</dbReference>
<evidence type="ECO:0000313" key="4">
    <source>
        <dbReference type="EMBL" id="MCR6095608.1"/>
    </source>
</evidence>
<feature type="compositionally biased region" description="Acidic residues" evidence="1">
    <location>
        <begin position="72"/>
        <end position="84"/>
    </location>
</feature>
<feature type="domain" description="GerMN" evidence="3">
    <location>
        <begin position="124"/>
        <end position="215"/>
    </location>
</feature>
<dbReference type="AlphaFoldDB" id="A0A9Q4AZE5"/>
<gene>
    <name evidence="4" type="ORF">HXA33_03540</name>
</gene>
<evidence type="ECO:0000256" key="2">
    <source>
        <dbReference type="SAM" id="SignalP"/>
    </source>
</evidence>
<feature type="domain" description="GerMN" evidence="3">
    <location>
        <begin position="275"/>
        <end position="364"/>
    </location>
</feature>
<organism evidence="4 5">
    <name type="scientific">Salipaludibacillus agaradhaerens</name>
    <name type="common">Bacillus agaradhaerens</name>
    <dbReference type="NCBI Taxonomy" id="76935"/>
    <lineage>
        <taxon>Bacteria</taxon>
        <taxon>Bacillati</taxon>
        <taxon>Bacillota</taxon>
        <taxon>Bacilli</taxon>
        <taxon>Bacillales</taxon>
        <taxon>Bacillaceae</taxon>
    </lineage>
</organism>
<accession>A0A9Q4AZE5</accession>
<dbReference type="EMBL" id="JABXYM010000001">
    <property type="protein sequence ID" value="MCR6095608.1"/>
    <property type="molecule type" value="Genomic_DNA"/>
</dbReference>
<proteinExistence type="predicted"/>
<dbReference type="Pfam" id="PF10646">
    <property type="entry name" value="Germane"/>
    <property type="match status" value="2"/>
</dbReference>
<dbReference type="Proteomes" id="UP001057753">
    <property type="component" value="Unassembled WGS sequence"/>
</dbReference>